<accession>A0ABQ4QWJ3</accession>
<keyword evidence="3" id="KW-1185">Reference proteome</keyword>
<comment type="caution">
    <text evidence="2">The sequence shown here is derived from an EMBL/GenBank/DDBJ whole genome shotgun (WGS) entry which is preliminary data.</text>
</comment>
<keyword evidence="1" id="KW-0732">Signal</keyword>
<feature type="signal peptide" evidence="1">
    <location>
        <begin position="1"/>
        <end position="28"/>
    </location>
</feature>
<reference evidence="2" key="2">
    <citation type="submission" date="2021-08" db="EMBL/GenBank/DDBJ databases">
        <authorList>
            <person name="Tani A."/>
            <person name="Ola A."/>
            <person name="Ogura Y."/>
            <person name="Katsura K."/>
            <person name="Hayashi T."/>
        </authorList>
    </citation>
    <scope>NUCLEOTIDE SEQUENCE</scope>
    <source>
        <strain evidence="2">KCTC 52305</strain>
    </source>
</reference>
<dbReference type="EMBL" id="BPQH01000004">
    <property type="protein sequence ID" value="GJD49039.1"/>
    <property type="molecule type" value="Genomic_DNA"/>
</dbReference>
<name>A0ABQ4QWJ3_9HYPH</name>
<reference evidence="2" key="1">
    <citation type="journal article" date="2021" name="Front. Microbiol.">
        <title>Comprehensive Comparative Genomics and Phenotyping of Methylobacterium Species.</title>
        <authorList>
            <person name="Alessa O."/>
            <person name="Ogura Y."/>
            <person name="Fujitani Y."/>
            <person name="Takami H."/>
            <person name="Hayashi T."/>
            <person name="Sahin N."/>
            <person name="Tani A."/>
        </authorList>
    </citation>
    <scope>NUCLEOTIDE SEQUENCE</scope>
    <source>
        <strain evidence="2">KCTC 52305</strain>
    </source>
</reference>
<dbReference type="RefSeq" id="WP_128561041.1">
    <property type="nucleotide sequence ID" value="NZ_BPQH01000004.1"/>
</dbReference>
<dbReference type="Proteomes" id="UP001055167">
    <property type="component" value="Unassembled WGS sequence"/>
</dbReference>
<gene>
    <name evidence="2" type="ORF">OPKNFCMD_1767</name>
</gene>
<organism evidence="2 3">
    <name type="scientific">Methylobacterium crusticola</name>
    <dbReference type="NCBI Taxonomy" id="1697972"/>
    <lineage>
        <taxon>Bacteria</taxon>
        <taxon>Pseudomonadati</taxon>
        <taxon>Pseudomonadota</taxon>
        <taxon>Alphaproteobacteria</taxon>
        <taxon>Hyphomicrobiales</taxon>
        <taxon>Methylobacteriaceae</taxon>
        <taxon>Methylobacterium</taxon>
    </lineage>
</organism>
<evidence type="ECO:0000313" key="3">
    <source>
        <dbReference type="Proteomes" id="UP001055167"/>
    </source>
</evidence>
<feature type="chain" id="PRO_5046417824" description="Heme utilization protein" evidence="1">
    <location>
        <begin position="29"/>
        <end position="127"/>
    </location>
</feature>
<evidence type="ECO:0008006" key="4">
    <source>
        <dbReference type="Google" id="ProtNLM"/>
    </source>
</evidence>
<protein>
    <recommendedName>
        <fullName evidence="4">Heme utilization protein</fullName>
    </recommendedName>
</protein>
<evidence type="ECO:0000256" key="1">
    <source>
        <dbReference type="SAM" id="SignalP"/>
    </source>
</evidence>
<proteinExistence type="predicted"/>
<sequence>MMGYMPRGLVPCLLAGLALSAPPRPASAQAASPYDGRWAVTFVPTEGACARHQIDVSVTNGVIGHSGDFGLFTASGDVSPQGLVDASIGTLGIAATARGQLAGAGGSGTWTFADRGCAGDWTAQRLA</sequence>
<evidence type="ECO:0000313" key="2">
    <source>
        <dbReference type="EMBL" id="GJD49039.1"/>
    </source>
</evidence>